<gene>
    <name evidence="3" type="ORF">C0Q70_11154</name>
</gene>
<dbReference type="AlphaFoldDB" id="A0A2T7P556"/>
<evidence type="ECO:0000313" key="4">
    <source>
        <dbReference type="Proteomes" id="UP000245119"/>
    </source>
</evidence>
<feature type="domain" description="Temptin Cys/Cys disulfide" evidence="2">
    <location>
        <begin position="157"/>
        <end position="251"/>
    </location>
</feature>
<dbReference type="InterPro" id="IPR055313">
    <property type="entry name" value="Temptin-like"/>
</dbReference>
<dbReference type="PANTHER" id="PTHR34737:SF2">
    <property type="entry name" value="EF-HAND DOMAIN-CONTAINING PROTEIN"/>
    <property type="match status" value="1"/>
</dbReference>
<keyword evidence="1" id="KW-0812">Transmembrane</keyword>
<evidence type="ECO:0000259" key="2">
    <source>
        <dbReference type="Pfam" id="PF24784"/>
    </source>
</evidence>
<evidence type="ECO:0000256" key="1">
    <source>
        <dbReference type="SAM" id="Phobius"/>
    </source>
</evidence>
<dbReference type="OrthoDB" id="129121at2759"/>
<evidence type="ECO:0000313" key="3">
    <source>
        <dbReference type="EMBL" id="PVD28565.1"/>
    </source>
</evidence>
<organism evidence="3 4">
    <name type="scientific">Pomacea canaliculata</name>
    <name type="common">Golden apple snail</name>
    <dbReference type="NCBI Taxonomy" id="400727"/>
    <lineage>
        <taxon>Eukaryota</taxon>
        <taxon>Metazoa</taxon>
        <taxon>Spiralia</taxon>
        <taxon>Lophotrochozoa</taxon>
        <taxon>Mollusca</taxon>
        <taxon>Gastropoda</taxon>
        <taxon>Caenogastropoda</taxon>
        <taxon>Architaenioglossa</taxon>
        <taxon>Ampullarioidea</taxon>
        <taxon>Ampullariidae</taxon>
        <taxon>Pomacea</taxon>
    </lineage>
</organism>
<accession>A0A2T7P556</accession>
<feature type="transmembrane region" description="Helical" evidence="1">
    <location>
        <begin position="22"/>
        <end position="41"/>
    </location>
</feature>
<dbReference type="Pfam" id="PF24784">
    <property type="entry name" value="Temptin_C"/>
    <property type="match status" value="2"/>
</dbReference>
<feature type="domain" description="Temptin Cys/Cys disulfide" evidence="2">
    <location>
        <begin position="43"/>
        <end position="137"/>
    </location>
</feature>
<dbReference type="EMBL" id="PZQS01000006">
    <property type="protein sequence ID" value="PVD28565.1"/>
    <property type="molecule type" value="Genomic_DNA"/>
</dbReference>
<protein>
    <recommendedName>
        <fullName evidence="2">Temptin Cys/Cys disulfide domain-containing protein</fullName>
    </recommendedName>
</protein>
<reference evidence="3 4" key="1">
    <citation type="submission" date="2018-04" db="EMBL/GenBank/DDBJ databases">
        <title>The genome of golden apple snail Pomacea canaliculata provides insight into stress tolerance and invasive adaptation.</title>
        <authorList>
            <person name="Liu C."/>
            <person name="Liu B."/>
            <person name="Ren Y."/>
            <person name="Zhang Y."/>
            <person name="Wang H."/>
            <person name="Li S."/>
            <person name="Jiang F."/>
            <person name="Yin L."/>
            <person name="Zhang G."/>
            <person name="Qian W."/>
            <person name="Fan W."/>
        </authorList>
    </citation>
    <scope>NUCLEOTIDE SEQUENCE [LARGE SCALE GENOMIC DNA]</scope>
    <source>
        <strain evidence="3">SZHN2017</strain>
        <tissue evidence="3">Muscle</tissue>
    </source>
</reference>
<sequence length="269" mass="27805">MLYNVTCCTLLTFSQEDFGHRMASLTVLTSILVVCLLPLVLPFPSFQNGIPNGKNVVNPCDKSAWPGVGHRASQGGGPLNPFGADFAAAGNAWTTALCQKDSDGDGVSNGEELGDSRCQWNATNGANLASPKGHPGICEPVLASILLVCLLPLALPFPTFQDSIPNGKNVVNPCDKSPWPGVGHQASQGGGPRNPFGLDFAAAGNAWTTALCQKDSDGDGVSNGEELGDSSCQWNATNPVNLASPKGHPGICEPVGSAKCGNSWFACPS</sequence>
<keyword evidence="1" id="KW-0472">Membrane</keyword>
<dbReference type="Proteomes" id="UP000245119">
    <property type="component" value="Linkage Group LG6"/>
</dbReference>
<name>A0A2T7P556_POMCA</name>
<dbReference type="InterPro" id="IPR057626">
    <property type="entry name" value="S-S_Temptin"/>
</dbReference>
<keyword evidence="1" id="KW-1133">Transmembrane helix</keyword>
<keyword evidence="4" id="KW-1185">Reference proteome</keyword>
<comment type="caution">
    <text evidence="3">The sequence shown here is derived from an EMBL/GenBank/DDBJ whole genome shotgun (WGS) entry which is preliminary data.</text>
</comment>
<dbReference type="STRING" id="400727.A0A2T7P556"/>
<proteinExistence type="predicted"/>
<dbReference type="PANTHER" id="PTHR34737">
    <property type="entry name" value="EF-HAND DOMAIN-CONTAINING PROTEIN"/>
    <property type="match status" value="1"/>
</dbReference>